<evidence type="ECO:0000256" key="1">
    <source>
        <dbReference type="SAM" id="SignalP"/>
    </source>
</evidence>
<accession>A0A9E8MV21</accession>
<dbReference type="Proteomes" id="UP001164705">
    <property type="component" value="Chromosome"/>
</dbReference>
<evidence type="ECO:0000313" key="3">
    <source>
        <dbReference type="Proteomes" id="UP001164705"/>
    </source>
</evidence>
<keyword evidence="3" id="KW-1185">Reference proteome</keyword>
<protein>
    <recommendedName>
        <fullName evidence="4">DM13 domain-containing protein</fullName>
    </recommendedName>
</protein>
<feature type="chain" id="PRO_5039483236" description="DM13 domain-containing protein" evidence="1">
    <location>
        <begin position="25"/>
        <end position="186"/>
    </location>
</feature>
<dbReference type="RefSeq" id="WP_267676062.1">
    <property type="nucleotide sequence ID" value="NZ_CP113088.1"/>
</dbReference>
<dbReference type="EMBL" id="CP113088">
    <property type="protein sequence ID" value="WAC01449.1"/>
    <property type="molecule type" value="Genomic_DNA"/>
</dbReference>
<feature type="signal peptide" evidence="1">
    <location>
        <begin position="1"/>
        <end position="24"/>
    </location>
</feature>
<keyword evidence="1" id="KW-0732">Signal</keyword>
<proteinExistence type="predicted"/>
<dbReference type="KEGG" id="lnu:N7U66_15690"/>
<name>A0A9E8MV21_9FLAO</name>
<sequence>MMKKRNLFLAIASVAILFSTSCSKDDDNTTAQVDTEALANSQNATEDENIPATTLEGGINIAGATKVTGLPPAPNSNLDFDMSGTKNEAFQRTGFDIVLSSNSTLEGAYIVFKDSEGNATGTYFDVPASAFGTSRNNSSRMATKAPMVNRRSRLMPPNNDIDVDFDSSIPAGQFCYAICVYDASEM</sequence>
<dbReference type="PROSITE" id="PS51257">
    <property type="entry name" value="PROKAR_LIPOPROTEIN"/>
    <property type="match status" value="1"/>
</dbReference>
<organism evidence="2 3">
    <name type="scientific">Lacinutrix neustonica</name>
    <dbReference type="NCBI Taxonomy" id="2980107"/>
    <lineage>
        <taxon>Bacteria</taxon>
        <taxon>Pseudomonadati</taxon>
        <taxon>Bacteroidota</taxon>
        <taxon>Flavobacteriia</taxon>
        <taxon>Flavobacteriales</taxon>
        <taxon>Flavobacteriaceae</taxon>
        <taxon>Lacinutrix</taxon>
    </lineage>
</organism>
<reference evidence="2" key="1">
    <citation type="submission" date="2022-11" db="EMBL/GenBank/DDBJ databases">
        <title>Lacinutrix neustonica HL-RS19T sp. nov., isolated from the surface microlayer sample of brackish Lake Shihwa.</title>
        <authorList>
            <person name="Choi J.Y."/>
            <person name="Hwang C.Y."/>
        </authorList>
    </citation>
    <scope>NUCLEOTIDE SEQUENCE</scope>
    <source>
        <strain evidence="2">HL-RS19</strain>
    </source>
</reference>
<gene>
    <name evidence="2" type="ORF">N7U66_15690</name>
</gene>
<dbReference type="AlphaFoldDB" id="A0A9E8MV21"/>
<evidence type="ECO:0000313" key="2">
    <source>
        <dbReference type="EMBL" id="WAC01449.1"/>
    </source>
</evidence>
<evidence type="ECO:0008006" key="4">
    <source>
        <dbReference type="Google" id="ProtNLM"/>
    </source>
</evidence>